<dbReference type="GO" id="GO:0008270">
    <property type="term" value="F:zinc ion binding"/>
    <property type="evidence" value="ECO:0007669"/>
    <property type="project" value="InterPro"/>
</dbReference>
<dbReference type="OrthoDB" id="4451586at2759"/>
<dbReference type="CDD" id="cd00067">
    <property type="entry name" value="GAL4"/>
    <property type="match status" value="1"/>
</dbReference>
<feature type="region of interest" description="Disordered" evidence="3">
    <location>
        <begin position="1"/>
        <end position="46"/>
    </location>
</feature>
<evidence type="ECO:0000313" key="5">
    <source>
        <dbReference type="EMBL" id="PHH64981.1"/>
    </source>
</evidence>
<dbReference type="PANTHER" id="PTHR47425:SF2">
    <property type="entry name" value="FARB-RELATED"/>
    <property type="match status" value="1"/>
</dbReference>
<evidence type="ECO:0000313" key="6">
    <source>
        <dbReference type="Proteomes" id="UP000226192"/>
    </source>
</evidence>
<dbReference type="SMART" id="SM00906">
    <property type="entry name" value="Fungal_trans"/>
    <property type="match status" value="1"/>
</dbReference>
<reference evidence="5 6" key="1">
    <citation type="submission" date="2017-06" db="EMBL/GenBank/DDBJ databases">
        <title>Ant-infecting Ophiocordyceps genomes reveal a high diversity of potential behavioral manipulation genes and a possible major role for enterotoxins.</title>
        <authorList>
            <person name="De Bekker C."/>
            <person name="Evans H.C."/>
            <person name="Brachmann A."/>
            <person name="Hughes D.P."/>
        </authorList>
    </citation>
    <scope>NUCLEOTIDE SEQUENCE [LARGE SCALE GENOMIC DNA]</scope>
    <source>
        <strain evidence="5 6">Map64</strain>
    </source>
</reference>
<dbReference type="InterPro" id="IPR052761">
    <property type="entry name" value="Fungal_Detox/Toxin_TFs"/>
</dbReference>
<dbReference type="AlphaFoldDB" id="A0A2C5YDN2"/>
<dbReference type="Proteomes" id="UP000226192">
    <property type="component" value="Unassembled WGS sequence"/>
</dbReference>
<dbReference type="STRING" id="1399860.A0A2C5YDN2"/>
<proteinExistence type="predicted"/>
<accession>A0A2C5YDN2</accession>
<keyword evidence="1" id="KW-0479">Metal-binding</keyword>
<organism evidence="5 6">
    <name type="scientific">Ophiocordyceps australis</name>
    <dbReference type="NCBI Taxonomy" id="1399860"/>
    <lineage>
        <taxon>Eukaryota</taxon>
        <taxon>Fungi</taxon>
        <taxon>Dikarya</taxon>
        <taxon>Ascomycota</taxon>
        <taxon>Pezizomycotina</taxon>
        <taxon>Sordariomycetes</taxon>
        <taxon>Hypocreomycetidae</taxon>
        <taxon>Hypocreales</taxon>
        <taxon>Ophiocordycipitaceae</taxon>
        <taxon>Ophiocordyceps</taxon>
    </lineage>
</organism>
<dbReference type="EMBL" id="NJET01000023">
    <property type="protein sequence ID" value="PHH64981.1"/>
    <property type="molecule type" value="Genomic_DNA"/>
</dbReference>
<sequence length="945" mass="103170">MTLDTTSMALCAPATDSTGSPHLDSSEAPKKRPAPTGEAPPHKVTKRRAARACVSCRARKVRCDVVEGAPCGNCRWDNVECVVQESRRRKKTLVGGVGAGAGAGAETQLRCRPSNIQVAAATNRVSNGNGSAARRTSSISTVAAGLGSDAGHVPHLIYQRSAGYRQDPGLLHRPRQPSDASLLGTASSATTNATLPSPQFSWNPSLANHADLFGTGRCAQFLNSLEMPDAAAQLPPFVRPLPPKIAPEDVGYLDAKGALSLPSLPLQSALLQAYIEYVHPYMPLMNIHEFLDLVGHPDGVNGQVSLLLYQAIMFAATAFVDIKLLRDAGFATRKAARKAFFQKTRLLYDFDYESDRLVLVQALMLMTYWYETPDDQKDTWHWMGVAISLAHTIGLHRNPEATSMSVPKQRLWKRIWWSCFMRDRLIALGMRRPTRIKDEDFDVPMLVESDFEYQALSDANSHVLPASCTLVRDVSMQKELAIMCIAKAKICVCISHMLKTQYSVLIRDKMKPENTTNSTMMLFPNKQQDNLESITNVDLELSDWADSLPACCHYRPLTPLDVKDGRTTIAVQRTLLHMVYHTTVSALHRPQFLPSSPSHTPTASRQVQDMSRLRVRDAATQITRMATELFHLRLERLLPTTGVTVILPAMIIHLLEMKNPVAQARERATRGFRQCMRVMDKLREIYSAADYATGFLDAALRKAAIDINVGTGQQDADDGELLKQMPLHGMGGFSAQTPPPENVPYMTADESLFQQKPKDCQDKNVLAMAAPESAMVTVNQQLAMLPPNTINVAALELSANSPPHTEFSSAGVTPSVSGGSDVAPVELDALDLDFMQGHDEFDWNAVAGTDFDVDQWLQFPPEGVANDGAGSGLLGSATDKTDAMDVDVCGAEDEGTIMERVLSLAAADDEDYVTMVAVDDETSASPATMRLNEAAPASKEVSAQA</sequence>
<dbReference type="Pfam" id="PF00172">
    <property type="entry name" value="Zn_clus"/>
    <property type="match status" value="1"/>
</dbReference>
<dbReference type="GO" id="GO:0006351">
    <property type="term" value="P:DNA-templated transcription"/>
    <property type="evidence" value="ECO:0007669"/>
    <property type="project" value="InterPro"/>
</dbReference>
<dbReference type="Pfam" id="PF04082">
    <property type="entry name" value="Fungal_trans"/>
    <property type="match status" value="1"/>
</dbReference>
<dbReference type="SUPFAM" id="SSF57701">
    <property type="entry name" value="Zn2/Cys6 DNA-binding domain"/>
    <property type="match status" value="1"/>
</dbReference>
<dbReference type="SMART" id="SM00066">
    <property type="entry name" value="GAL4"/>
    <property type="match status" value="1"/>
</dbReference>
<keyword evidence="2" id="KW-0539">Nucleus</keyword>
<dbReference type="InterPro" id="IPR007219">
    <property type="entry name" value="XnlR_reg_dom"/>
</dbReference>
<evidence type="ECO:0000256" key="3">
    <source>
        <dbReference type="SAM" id="MobiDB-lite"/>
    </source>
</evidence>
<protein>
    <recommendedName>
        <fullName evidence="4">Zn(2)-C6 fungal-type domain-containing protein</fullName>
    </recommendedName>
</protein>
<gene>
    <name evidence="5" type="ORF">CDD81_3618</name>
</gene>
<evidence type="ECO:0000256" key="1">
    <source>
        <dbReference type="ARBA" id="ARBA00022723"/>
    </source>
</evidence>
<dbReference type="InterPro" id="IPR036864">
    <property type="entry name" value="Zn2-C6_fun-type_DNA-bd_sf"/>
</dbReference>
<dbReference type="PROSITE" id="PS00463">
    <property type="entry name" value="ZN2_CY6_FUNGAL_1"/>
    <property type="match status" value="1"/>
</dbReference>
<dbReference type="GO" id="GO:0003677">
    <property type="term" value="F:DNA binding"/>
    <property type="evidence" value="ECO:0007669"/>
    <property type="project" value="InterPro"/>
</dbReference>
<dbReference type="PANTHER" id="PTHR47425">
    <property type="entry name" value="FARB-RELATED"/>
    <property type="match status" value="1"/>
</dbReference>
<evidence type="ECO:0000259" key="4">
    <source>
        <dbReference type="PROSITE" id="PS50048"/>
    </source>
</evidence>
<keyword evidence="6" id="KW-1185">Reference proteome</keyword>
<dbReference type="InterPro" id="IPR001138">
    <property type="entry name" value="Zn2Cys6_DnaBD"/>
</dbReference>
<comment type="caution">
    <text evidence="5">The sequence shown here is derived from an EMBL/GenBank/DDBJ whole genome shotgun (WGS) entry which is preliminary data.</text>
</comment>
<feature type="region of interest" description="Disordered" evidence="3">
    <location>
        <begin position="923"/>
        <end position="945"/>
    </location>
</feature>
<dbReference type="PROSITE" id="PS50048">
    <property type="entry name" value="ZN2_CY6_FUNGAL_2"/>
    <property type="match status" value="1"/>
</dbReference>
<dbReference type="GO" id="GO:0000981">
    <property type="term" value="F:DNA-binding transcription factor activity, RNA polymerase II-specific"/>
    <property type="evidence" value="ECO:0007669"/>
    <property type="project" value="InterPro"/>
</dbReference>
<dbReference type="Gene3D" id="4.10.240.10">
    <property type="entry name" value="Zn(2)-C6 fungal-type DNA-binding domain"/>
    <property type="match status" value="1"/>
</dbReference>
<feature type="domain" description="Zn(2)-C6 fungal-type" evidence="4">
    <location>
        <begin position="52"/>
        <end position="83"/>
    </location>
</feature>
<name>A0A2C5YDN2_9HYPO</name>
<evidence type="ECO:0000256" key="2">
    <source>
        <dbReference type="ARBA" id="ARBA00023242"/>
    </source>
</evidence>
<dbReference type="CDD" id="cd12148">
    <property type="entry name" value="fungal_TF_MHR"/>
    <property type="match status" value="1"/>
</dbReference>